<dbReference type="Gene3D" id="1.20.5.1160">
    <property type="entry name" value="Vasodilator-stimulated phosphoprotein"/>
    <property type="match status" value="1"/>
</dbReference>
<dbReference type="PROSITE" id="PS51294">
    <property type="entry name" value="HTH_MYB"/>
    <property type="match status" value="1"/>
</dbReference>
<organism evidence="15 16">
    <name type="scientific">Pyrus ussuriensis x Pyrus communis</name>
    <dbReference type="NCBI Taxonomy" id="2448454"/>
    <lineage>
        <taxon>Eukaryota</taxon>
        <taxon>Viridiplantae</taxon>
        <taxon>Streptophyta</taxon>
        <taxon>Embryophyta</taxon>
        <taxon>Tracheophyta</taxon>
        <taxon>Spermatophyta</taxon>
        <taxon>Magnoliopsida</taxon>
        <taxon>eudicotyledons</taxon>
        <taxon>Gunneridae</taxon>
        <taxon>Pentapetalae</taxon>
        <taxon>rosids</taxon>
        <taxon>fabids</taxon>
        <taxon>Rosales</taxon>
        <taxon>Rosaceae</taxon>
        <taxon>Amygdaloideae</taxon>
        <taxon>Maleae</taxon>
        <taxon>Pyrus</taxon>
    </lineage>
</organism>
<evidence type="ECO:0000313" key="15">
    <source>
        <dbReference type="EMBL" id="KAB2602754.1"/>
    </source>
</evidence>
<comment type="caution">
    <text evidence="15">The sequence shown here is derived from an EMBL/GenBank/DDBJ whole genome shotgun (WGS) entry which is preliminary data.</text>
</comment>
<dbReference type="SUPFAM" id="SSF46689">
    <property type="entry name" value="Homeodomain-like"/>
    <property type="match status" value="1"/>
</dbReference>
<dbReference type="PROSITE" id="PS51504">
    <property type="entry name" value="H15"/>
    <property type="match status" value="1"/>
</dbReference>
<dbReference type="InterPro" id="IPR009057">
    <property type="entry name" value="Homeodomain-like_sf"/>
</dbReference>
<dbReference type="InterPro" id="IPR005818">
    <property type="entry name" value="Histone_H1/H5_H15"/>
</dbReference>
<reference evidence="15 16" key="1">
    <citation type="submission" date="2019-09" db="EMBL/GenBank/DDBJ databases">
        <authorList>
            <person name="Ou C."/>
        </authorList>
    </citation>
    <scope>NUCLEOTIDE SEQUENCE [LARGE SCALE GENOMIC DNA]</scope>
    <source>
        <strain evidence="15">S2</strain>
        <tissue evidence="15">Leaf</tissue>
    </source>
</reference>
<name>A0A5N5FWU0_9ROSA</name>
<keyword evidence="16" id="KW-1185">Reference proteome</keyword>
<sequence length="983" mass="110899">MGAPKQKWTPEEESALKAGVIKHGAGKWRTILKDPEFSGVLYTRSNVDLKDKWRNMSVMANGWGSREKAKTALRRMHPISKQDENSMPLSTVVQSDDEMMDAKPISVSSETQQISGPRKSIVRLDNLIMEAITRLKEPGGSNKTTIAAYIEDEYWPPQDFKRLLSEKLKFLTASRKLIKVKRRYRIAPTPALSEKRRNTSTYPFEGRQVASAFEGRRMASPFEGRPLVSPFEGRYMASPKFHNDEATILMKAQIDLELAKMRTMTPREATLAAAQAVKEAEAAIAEAEEAAREAEAAEADAEAAQAFAEAAMKTLKGRNAAKTFLFLAMDEDLSDKESLLARIHQLENERDELRKDIEQLCMQQAGPSYLVVATKMHFQRTAGLEQEIENLKKKLAACTRDYVNLQEELSEAYRIKGQLADLHSAEVAKNVEAEKQLKFFQGCVAAAFAERDHSIMEAEKAREKEDLMSNKLCDIEKRLEELTADFSKQKKLSDKLQSDLAMQEEQIESFKKVIDKFYEIRQQSPVGCEDTSWDRKCACLLHDPAEWWCFKDASTSKYISALEEELERMRKSVDNLQNRQRMGLEIENHLKRRVGELEKKIILTYKMIRHEITELHHYHSQHRVLIMNLLDEGKASIKTIIDAIKENSRQIDATRLEKVGPSPRDIKHDKYEGQEVHKNTDADPQLVSKNSGPDSSEFVAVRGNDSSEVLAQALQDKVSTLLLLSQQEERHLLDRNVNAALERKIEELHRSLQQVTNEKVRALMEFAQLKQDYHQLKERMGQGTKRENLAAEIGERKVVTRERDGRLKSLLKKTYLSRWAGNVDFRGHEAAGGHNVEGNLSGKGSNSMEFARMKIEIATLRESMGSMEHLTTTVHRLRLSLSKAKELVTSGSTAVASLSEAVNGIINEAKLVKTALSSSLPISWSADEEDGVDRQSVSNEPGHAYGKASHEKTDSVYAAGFEMVELLILAAQILKDNTSKTGS</sequence>
<keyword evidence="7" id="KW-0804">Transcription</keyword>
<keyword evidence="6" id="KW-0238">DNA-binding</keyword>
<feature type="coiled-coil region" evidence="10">
    <location>
        <begin position="738"/>
        <end position="779"/>
    </location>
</feature>
<proteinExistence type="predicted"/>
<evidence type="ECO:0000256" key="1">
    <source>
        <dbReference type="ARBA" id="ARBA00004286"/>
    </source>
</evidence>
<evidence type="ECO:0000256" key="6">
    <source>
        <dbReference type="ARBA" id="ARBA00023125"/>
    </source>
</evidence>
<accession>A0A5N5FWU0</accession>
<dbReference type="EMBL" id="SMOL01000695">
    <property type="protein sequence ID" value="KAB2602754.1"/>
    <property type="molecule type" value="Genomic_DNA"/>
</dbReference>
<feature type="domain" description="Myb-like" evidence="12">
    <location>
        <begin position="5"/>
        <end position="57"/>
    </location>
</feature>
<evidence type="ECO:0000256" key="4">
    <source>
        <dbReference type="ARBA" id="ARBA00023015"/>
    </source>
</evidence>
<dbReference type="SUPFAM" id="SSF46785">
    <property type="entry name" value="Winged helix' DNA-binding domain"/>
    <property type="match status" value="1"/>
</dbReference>
<evidence type="ECO:0000313" key="16">
    <source>
        <dbReference type="Proteomes" id="UP000327157"/>
    </source>
</evidence>
<dbReference type="InterPro" id="IPR036388">
    <property type="entry name" value="WH-like_DNA-bd_sf"/>
</dbReference>
<dbReference type="PANTHER" id="PTHR35712">
    <property type="entry name" value="MYOSIN HEAVY CHAIN-LIKE PROTEIN"/>
    <property type="match status" value="1"/>
</dbReference>
<evidence type="ECO:0000256" key="9">
    <source>
        <dbReference type="ARBA" id="ARBA00032813"/>
    </source>
</evidence>
<dbReference type="FunFam" id="1.10.10.10:FF:000937">
    <property type="entry name" value="Telomere repeat-binding factor 1"/>
    <property type="match status" value="1"/>
</dbReference>
<evidence type="ECO:0000259" key="12">
    <source>
        <dbReference type="PROSITE" id="PS50090"/>
    </source>
</evidence>
<dbReference type="GO" id="GO:0000786">
    <property type="term" value="C:nucleosome"/>
    <property type="evidence" value="ECO:0007669"/>
    <property type="project" value="InterPro"/>
</dbReference>
<dbReference type="GO" id="GO:0042803">
    <property type="term" value="F:protein homodimerization activity"/>
    <property type="evidence" value="ECO:0007669"/>
    <property type="project" value="UniProtKB-ARBA"/>
</dbReference>
<dbReference type="FunFam" id="1.10.10.60:FF:000168">
    <property type="entry name" value="Telomere repeat-binding factor 1"/>
    <property type="match status" value="1"/>
</dbReference>
<feature type="compositionally biased region" description="Basic and acidic residues" evidence="11">
    <location>
        <begin position="658"/>
        <end position="681"/>
    </location>
</feature>
<dbReference type="Gene3D" id="1.10.10.10">
    <property type="entry name" value="Winged helix-like DNA-binding domain superfamily/Winged helix DNA-binding domain"/>
    <property type="match status" value="1"/>
</dbReference>
<dbReference type="GO" id="GO:0003691">
    <property type="term" value="F:double-stranded telomeric DNA binding"/>
    <property type="evidence" value="ECO:0007669"/>
    <property type="project" value="UniProtKB-ARBA"/>
</dbReference>
<dbReference type="PROSITE" id="PS50090">
    <property type="entry name" value="MYB_LIKE"/>
    <property type="match status" value="1"/>
</dbReference>
<evidence type="ECO:0000256" key="5">
    <source>
        <dbReference type="ARBA" id="ARBA00023054"/>
    </source>
</evidence>
<dbReference type="InterPro" id="IPR001005">
    <property type="entry name" value="SANT/Myb"/>
</dbReference>
<dbReference type="Proteomes" id="UP000327157">
    <property type="component" value="Chromosome 10"/>
</dbReference>
<dbReference type="InterPro" id="IPR036390">
    <property type="entry name" value="WH_DNA-bd_sf"/>
</dbReference>
<keyword evidence="5 10" id="KW-0175">Coiled coil</keyword>
<feature type="region of interest" description="Disordered" evidence="11">
    <location>
        <begin position="927"/>
        <end position="949"/>
    </location>
</feature>
<dbReference type="GO" id="GO:0006334">
    <property type="term" value="P:nucleosome assembly"/>
    <property type="evidence" value="ECO:0007669"/>
    <property type="project" value="InterPro"/>
</dbReference>
<evidence type="ECO:0000256" key="2">
    <source>
        <dbReference type="ARBA" id="ARBA00004604"/>
    </source>
</evidence>
<dbReference type="OrthoDB" id="1719803at2759"/>
<dbReference type="Pfam" id="PF00538">
    <property type="entry name" value="Linker_histone"/>
    <property type="match status" value="1"/>
</dbReference>
<dbReference type="InterPro" id="IPR017930">
    <property type="entry name" value="Myb_dom"/>
</dbReference>
<evidence type="ECO:0000256" key="8">
    <source>
        <dbReference type="ARBA" id="ARBA00023242"/>
    </source>
</evidence>
<dbReference type="AlphaFoldDB" id="A0A5N5FWU0"/>
<keyword evidence="3" id="KW-0158">Chromosome</keyword>
<protein>
    <recommendedName>
        <fullName evidence="9">MYB transcription factor</fullName>
    </recommendedName>
</protein>
<evidence type="ECO:0000256" key="11">
    <source>
        <dbReference type="SAM" id="MobiDB-lite"/>
    </source>
</evidence>
<dbReference type="SMART" id="SM00717">
    <property type="entry name" value="SANT"/>
    <property type="match status" value="1"/>
</dbReference>
<evidence type="ECO:0000259" key="13">
    <source>
        <dbReference type="PROSITE" id="PS51294"/>
    </source>
</evidence>
<evidence type="ECO:0000259" key="14">
    <source>
        <dbReference type="PROSITE" id="PS51504"/>
    </source>
</evidence>
<evidence type="ECO:0000256" key="10">
    <source>
        <dbReference type="SAM" id="Coils"/>
    </source>
</evidence>
<keyword evidence="8" id="KW-0539">Nucleus</keyword>
<feature type="domain" description="HTH myb-type" evidence="13">
    <location>
        <begin position="1"/>
        <end position="56"/>
    </location>
</feature>
<gene>
    <name evidence="15" type="ORF">D8674_003759</name>
</gene>
<dbReference type="CDD" id="cd11660">
    <property type="entry name" value="SANT_TRF"/>
    <property type="match status" value="1"/>
</dbReference>
<dbReference type="Pfam" id="PF00249">
    <property type="entry name" value="Myb_DNA-binding"/>
    <property type="match status" value="1"/>
</dbReference>
<dbReference type="SMART" id="SM00526">
    <property type="entry name" value="H15"/>
    <property type="match status" value="1"/>
</dbReference>
<reference evidence="15 16" key="3">
    <citation type="submission" date="2019-11" db="EMBL/GenBank/DDBJ databases">
        <title>A de novo genome assembly of a pear dwarfing rootstock.</title>
        <authorList>
            <person name="Wang F."/>
            <person name="Wang J."/>
            <person name="Li S."/>
            <person name="Zhang Y."/>
            <person name="Fang M."/>
            <person name="Ma L."/>
            <person name="Zhao Y."/>
            <person name="Jiang S."/>
        </authorList>
    </citation>
    <scope>NUCLEOTIDE SEQUENCE [LARGE SCALE GENOMIC DNA]</scope>
    <source>
        <strain evidence="15">S2</strain>
        <tissue evidence="15">Leaf</tissue>
    </source>
</reference>
<evidence type="ECO:0000256" key="3">
    <source>
        <dbReference type="ARBA" id="ARBA00022454"/>
    </source>
</evidence>
<evidence type="ECO:0000256" key="7">
    <source>
        <dbReference type="ARBA" id="ARBA00023163"/>
    </source>
</evidence>
<feature type="domain" description="H15" evidence="14">
    <location>
        <begin position="120"/>
        <end position="188"/>
    </location>
</feature>
<feature type="coiled-coil region" evidence="10">
    <location>
        <begin position="479"/>
        <end position="513"/>
    </location>
</feature>
<feature type="region of interest" description="Disordered" evidence="11">
    <location>
        <begin position="658"/>
        <end position="695"/>
    </location>
</feature>
<dbReference type="PANTHER" id="PTHR35712:SF1">
    <property type="entry name" value="MYOSIN HEAVY CHAIN-LIKE PROTEIN"/>
    <property type="match status" value="1"/>
</dbReference>
<dbReference type="Gene3D" id="1.10.10.60">
    <property type="entry name" value="Homeodomain-like"/>
    <property type="match status" value="1"/>
</dbReference>
<comment type="subcellular location">
    <subcellularLocation>
        <location evidence="1">Chromosome</location>
    </subcellularLocation>
    <subcellularLocation>
        <location evidence="2">Nucleus</location>
        <location evidence="2">Nucleolus</location>
    </subcellularLocation>
</comment>
<feature type="coiled-coil region" evidence="10">
    <location>
        <begin position="270"/>
        <end position="408"/>
    </location>
</feature>
<keyword evidence="4" id="KW-0805">Transcription regulation</keyword>
<reference evidence="16" key="2">
    <citation type="submission" date="2019-10" db="EMBL/GenBank/DDBJ databases">
        <title>A de novo genome assembly of a pear dwarfing rootstock.</title>
        <authorList>
            <person name="Wang F."/>
            <person name="Wang J."/>
            <person name="Li S."/>
            <person name="Zhang Y."/>
            <person name="Fang M."/>
            <person name="Ma L."/>
            <person name="Zhao Y."/>
            <person name="Jiang S."/>
        </authorList>
    </citation>
    <scope>NUCLEOTIDE SEQUENCE [LARGE SCALE GENOMIC DNA]</scope>
</reference>
<dbReference type="GO" id="GO:0005730">
    <property type="term" value="C:nucleolus"/>
    <property type="evidence" value="ECO:0007669"/>
    <property type="project" value="UniProtKB-SubCell"/>
</dbReference>